<feature type="domain" description="AAA+ ATPase" evidence="1">
    <location>
        <begin position="1119"/>
        <end position="1255"/>
    </location>
</feature>
<evidence type="ECO:0000259" key="1">
    <source>
        <dbReference type="SMART" id="SM00382"/>
    </source>
</evidence>
<name>A0ABQ8UG96_9EUKA</name>
<accession>A0ABQ8UG96</accession>
<dbReference type="InterPro" id="IPR027417">
    <property type="entry name" value="P-loop_NTPase"/>
</dbReference>
<feature type="domain" description="AAA+ ATPase" evidence="1">
    <location>
        <begin position="1437"/>
        <end position="1571"/>
    </location>
</feature>
<gene>
    <name evidence="2" type="ORF">PAPYR_8320</name>
</gene>
<evidence type="ECO:0000313" key="3">
    <source>
        <dbReference type="Proteomes" id="UP001141327"/>
    </source>
</evidence>
<organism evidence="2 3">
    <name type="scientific">Paratrimastix pyriformis</name>
    <dbReference type="NCBI Taxonomy" id="342808"/>
    <lineage>
        <taxon>Eukaryota</taxon>
        <taxon>Metamonada</taxon>
        <taxon>Preaxostyla</taxon>
        <taxon>Paratrimastigidae</taxon>
        <taxon>Paratrimastix</taxon>
    </lineage>
</organism>
<dbReference type="Proteomes" id="UP001141327">
    <property type="component" value="Unassembled WGS sequence"/>
</dbReference>
<sequence length="1927" mass="217851">MEDIFEDRPLLELMHEKLGVPVSERKFRAHFGLPSMVTRVLIEDYDQKPLQTLKSLNWLKTYPRNIVFGTLWRCDGNYAVSQVESWLLDLRNKWHELDDAIERRLDIIFPDPIFLGAHALDGTECRVRRPSRDQEVWYSGKKGCHTIKYEGACTSVRGGIATTVLEPAEKAVADLGYVGIDWCITPIKRRPGEDLDHYDRLYNKRLGIGRSTIEHALFTFRNESRKFDEFQWALLTELGPAEELIRFVREAPDADFRMLAQLEIDDANITAENVRALCHVAAFLREIFEQLHAGSLAPKPFLGVMSQFLARYRREDLGTIAQWLHSCSAQIAGLRRLYLNRGRHGEGALSVITAASSSGIVDFQLLPATPSALLEVSEDSTHWCKALLHCHGSEADRRELCCVTAVDLEEAPPAGDDGRPDQPKSNVLTRDRVGQIRNFIEVVDRIQGIVDGVAELHHLGHFQFRHFQRTGVSPHELESLAQECKEALVQWRQVLAQARAQHFFLRFFYSDQFFLLHDFFLGPESLDPDVLRAAFDALRFVNPNLPSDQLPVLRCSSRGLNLPPSVETPPCRRDLHLIGLALDRVFKQFGRAPVVPLLASPEMMEFMGDVRLDTIIPGRPTVLVPAHGKLVNVIMGLFLGVEQTTSPTQLLLCNSETPWEEIVTFLDRAFGDPQSERLYVLAGIEDINFECQLALVEELRCHQTSPEGPQTAIRLALLCAECKQERENHFLNQATAKTSTVGLPDALLKLLFSRDHPNVAVFTSEVSGLGKTEELYTVANWFHASGAFACVLPARFTSTFVQCRTPSCSTQCSFELLVLGLVSSERHFFYRPAMPIYLEVATTPGHMLVDQLPMLSYLEGTHLVFDLERLVVSRELLSPVQVVCNFLSARERNMLGQADVCFPDKNVQVLDQAECRRLLKTPYPHFPRTFSVLRVFLNVFSNQLLHYSRSAFFMLENLRVQCDSAAAIPNTMVGILFEEALRFAVVSSQTRQQQALSQEGHPQDLLEVMASRTKSMVRWEESNQCMIVFHKINDQSLSAIYREVDKVPADIRSLLRSVHPRDPNWQPEDYQDPSFVPKLRELLVRMCRRVKTPFDDDPTYAVTPDNMLKMVMIALRVDARCPVIIMGETGCGKTSLIRYLSRLVGVELRVLNVHAGTTLATVRTFLDDVQTLIRTTGQPCWVFIDECNTAELLGHFNDIVCHHSFEGSQLDDRLVVLAACNPYRLRTAAPLKVGLEAPEKPQDPLSRLVYRVHPLPDSMLDWVWDYGTLDSRDELRYLGVLLEGLPNRDLLVNLVAASQQFIRDHFEDSSVSLRDVRRFRILTEWFRANNITSRPARRGQKAQSAKPEEIERRSIVLALAHCYHSRLPTNPLRQLYREKMARLFNEAGVAKMNPNRFAEIVREEQEDYLQRMTAPAHTAHNSALLENVFMVLVCILNRIPIFMVGKPGCSKSLSLRLIAASLMGESSSDPWFRLLPAVYVISYQGSSVSTSEEIIQVFEKARRYIDKEVIPVVLLDEVGLAEISSFNPLKVLHSLLEPDQSGRAEVAVVGISNWVLDEAKMARAIHLCRPDPDEEDLLQTAASIVGERSKNPRLRAQMEALARGYYQYIPLQEHTNFHGLRDFYSLIKSLGVTLSVKRAGLETSDIFGAIERNFGGVRSQFEKDKSSPEYHYRILNRILLAMETGCCLILIGLDDIYASLYEMLNQSYTIRGNRRTCQVALGSLANRVADVHPRFKCIVLIDQKELDQQRPPFLNRFEKQEFTFADALSDQQRDLVTELRRWALDVCTLQDGFVSAPPQSEAVGDLEASGVTSVPADELSLQSAFLGMTTDSLRALVSAHAGGEARFQIERREDIMHSCQENLLHAMSADGVVRILRSRFGTAHPDQARALYNTYFSCPVHSNLRSCVEFLLTQPAAQPQAGGFRAA</sequence>
<dbReference type="InterPro" id="IPR031248">
    <property type="entry name" value="RNF213"/>
</dbReference>
<dbReference type="InterPro" id="IPR003593">
    <property type="entry name" value="AAA+_ATPase"/>
</dbReference>
<dbReference type="SMART" id="SM00382">
    <property type="entry name" value="AAA"/>
    <property type="match status" value="2"/>
</dbReference>
<dbReference type="PANTHER" id="PTHR22605">
    <property type="entry name" value="RZ-TYPE DOMAIN-CONTAINING PROTEIN"/>
    <property type="match status" value="1"/>
</dbReference>
<dbReference type="SUPFAM" id="SSF52540">
    <property type="entry name" value="P-loop containing nucleoside triphosphate hydrolases"/>
    <property type="match status" value="2"/>
</dbReference>
<protein>
    <submittedName>
        <fullName evidence="2">E3 ubiquitin-protein ligase</fullName>
    </submittedName>
</protein>
<reference evidence="2" key="1">
    <citation type="journal article" date="2022" name="bioRxiv">
        <title>Genomics of Preaxostyla Flagellates Illuminates Evolutionary Transitions and the Path Towards Mitochondrial Loss.</title>
        <authorList>
            <person name="Novak L.V.F."/>
            <person name="Treitli S.C."/>
            <person name="Pyrih J."/>
            <person name="Halakuc P."/>
            <person name="Pipaliya S.V."/>
            <person name="Vacek V."/>
            <person name="Brzon O."/>
            <person name="Soukal P."/>
            <person name="Eme L."/>
            <person name="Dacks J.B."/>
            <person name="Karnkowska A."/>
            <person name="Elias M."/>
            <person name="Hampl V."/>
        </authorList>
    </citation>
    <scope>NUCLEOTIDE SEQUENCE</scope>
    <source>
        <strain evidence="2">RCP-MX</strain>
    </source>
</reference>
<comment type="caution">
    <text evidence="2">The sequence shown here is derived from an EMBL/GenBank/DDBJ whole genome shotgun (WGS) entry which is preliminary data.</text>
</comment>
<proteinExistence type="predicted"/>
<dbReference type="PANTHER" id="PTHR22605:SF1">
    <property type="entry name" value="RZ-TYPE DOMAIN-CONTAINING PROTEIN"/>
    <property type="match status" value="1"/>
</dbReference>
<keyword evidence="3" id="KW-1185">Reference proteome</keyword>
<dbReference type="Gene3D" id="3.40.50.300">
    <property type="entry name" value="P-loop containing nucleotide triphosphate hydrolases"/>
    <property type="match status" value="2"/>
</dbReference>
<dbReference type="EMBL" id="JAPMOS010000070">
    <property type="protein sequence ID" value="KAJ4456425.1"/>
    <property type="molecule type" value="Genomic_DNA"/>
</dbReference>
<evidence type="ECO:0000313" key="2">
    <source>
        <dbReference type="EMBL" id="KAJ4456425.1"/>
    </source>
</evidence>